<feature type="domain" description="Alcohol dehydrogenase-like N-terminal" evidence="7">
    <location>
        <begin position="34"/>
        <end position="149"/>
    </location>
</feature>
<dbReference type="Gene3D" id="3.90.180.10">
    <property type="entry name" value="Medium-chain alcohol dehydrogenases, catalytic domain"/>
    <property type="match status" value="1"/>
</dbReference>
<dbReference type="Pfam" id="PF08240">
    <property type="entry name" value="ADH_N"/>
    <property type="match status" value="1"/>
</dbReference>
<dbReference type="SUPFAM" id="SSF51735">
    <property type="entry name" value="NAD(P)-binding Rossmann-fold domains"/>
    <property type="match status" value="1"/>
</dbReference>
<protein>
    <submittedName>
        <fullName evidence="8">GroES-like protein</fullName>
    </submittedName>
</protein>
<evidence type="ECO:0000313" key="9">
    <source>
        <dbReference type="Proteomes" id="UP000799118"/>
    </source>
</evidence>
<dbReference type="Gene3D" id="3.40.50.720">
    <property type="entry name" value="NAD(P)-binding Rossmann-like Domain"/>
    <property type="match status" value="1"/>
</dbReference>
<dbReference type="InterPro" id="IPR013149">
    <property type="entry name" value="ADH-like_C"/>
</dbReference>
<keyword evidence="3" id="KW-0479">Metal-binding</keyword>
<dbReference type="PANTHER" id="PTHR43350">
    <property type="entry name" value="NAD-DEPENDENT ALCOHOL DEHYDROGENASE"/>
    <property type="match status" value="1"/>
</dbReference>
<keyword evidence="4" id="KW-0862">Zinc</keyword>
<organism evidence="8 9">
    <name type="scientific">Gymnopus androsaceus JB14</name>
    <dbReference type="NCBI Taxonomy" id="1447944"/>
    <lineage>
        <taxon>Eukaryota</taxon>
        <taxon>Fungi</taxon>
        <taxon>Dikarya</taxon>
        <taxon>Basidiomycota</taxon>
        <taxon>Agaricomycotina</taxon>
        <taxon>Agaricomycetes</taxon>
        <taxon>Agaricomycetidae</taxon>
        <taxon>Agaricales</taxon>
        <taxon>Marasmiineae</taxon>
        <taxon>Omphalotaceae</taxon>
        <taxon>Gymnopus</taxon>
    </lineage>
</organism>
<dbReference type="InterPro" id="IPR011032">
    <property type="entry name" value="GroES-like_sf"/>
</dbReference>
<dbReference type="EMBL" id="ML769490">
    <property type="protein sequence ID" value="KAE9397938.1"/>
    <property type="molecule type" value="Genomic_DNA"/>
</dbReference>
<evidence type="ECO:0000256" key="5">
    <source>
        <dbReference type="ARBA" id="ARBA00023002"/>
    </source>
</evidence>
<feature type="domain" description="Alcohol dehydrogenase-like C-terminal" evidence="6">
    <location>
        <begin position="195"/>
        <end position="324"/>
    </location>
</feature>
<sequence length="368" mass="39107">MAQSFQLPKTHRVLRLISTEEPLQVQTSPTPQPGPGNAVVKVLAAGVISYSGDVYNGKRRYPFPKPFVPGSTAIGRVVAMGPDATTLTPGQLVLLDCTIRGRDNASAIILSGLVEGHNEASRKLMHGEWRDSTYAEYTKFPLENCIPLNEEHLLGPSSAGGLGYCVEDLIHMGLDDIGLRPGETLIVAPATGQFGRSAVCVALAMGAGRVIAMGRNEIALASLSALDNCVITVKITGDEQADAETLKKLGPADAYFDISPHGAASSTHFQSAIAALKHSGRVSLMGGPRGGVLFPYVDIMRRNLTLKGTWMYTRAQILSFVQLVDSGLLSLGEKGGVTIEGKFKLEQWKEAFEAASVAGPEKTVVIVP</sequence>
<dbReference type="InterPro" id="IPR036291">
    <property type="entry name" value="NAD(P)-bd_dom_sf"/>
</dbReference>
<comment type="cofactor">
    <cofactor evidence="1">
        <name>Zn(2+)</name>
        <dbReference type="ChEBI" id="CHEBI:29105"/>
    </cofactor>
</comment>
<evidence type="ECO:0000256" key="3">
    <source>
        <dbReference type="ARBA" id="ARBA00022723"/>
    </source>
</evidence>
<keyword evidence="5" id="KW-0560">Oxidoreductase</keyword>
<evidence type="ECO:0000256" key="1">
    <source>
        <dbReference type="ARBA" id="ARBA00001947"/>
    </source>
</evidence>
<dbReference type="Pfam" id="PF00107">
    <property type="entry name" value="ADH_zinc_N"/>
    <property type="match status" value="1"/>
</dbReference>
<dbReference type="GO" id="GO:0016491">
    <property type="term" value="F:oxidoreductase activity"/>
    <property type="evidence" value="ECO:0007669"/>
    <property type="project" value="UniProtKB-KW"/>
</dbReference>
<evidence type="ECO:0000313" key="8">
    <source>
        <dbReference type="EMBL" id="KAE9397938.1"/>
    </source>
</evidence>
<proteinExistence type="inferred from homology"/>
<reference evidence="8" key="1">
    <citation type="journal article" date="2019" name="Environ. Microbiol.">
        <title>Fungal ecological strategies reflected in gene transcription - a case study of two litter decomposers.</title>
        <authorList>
            <person name="Barbi F."/>
            <person name="Kohler A."/>
            <person name="Barry K."/>
            <person name="Baskaran P."/>
            <person name="Daum C."/>
            <person name="Fauchery L."/>
            <person name="Ihrmark K."/>
            <person name="Kuo A."/>
            <person name="LaButti K."/>
            <person name="Lipzen A."/>
            <person name="Morin E."/>
            <person name="Grigoriev I.V."/>
            <person name="Henrissat B."/>
            <person name="Lindahl B."/>
            <person name="Martin F."/>
        </authorList>
    </citation>
    <scope>NUCLEOTIDE SEQUENCE</scope>
    <source>
        <strain evidence="8">JB14</strain>
    </source>
</reference>
<gene>
    <name evidence="8" type="ORF">BT96DRAFT_966102</name>
</gene>
<dbReference type="Proteomes" id="UP000799118">
    <property type="component" value="Unassembled WGS sequence"/>
</dbReference>
<dbReference type="InterPro" id="IPR013154">
    <property type="entry name" value="ADH-like_N"/>
</dbReference>
<dbReference type="OrthoDB" id="203908at2759"/>
<evidence type="ECO:0000259" key="6">
    <source>
        <dbReference type="Pfam" id="PF00107"/>
    </source>
</evidence>
<name>A0A6A4HKF9_9AGAR</name>
<dbReference type="SUPFAM" id="SSF50129">
    <property type="entry name" value="GroES-like"/>
    <property type="match status" value="1"/>
</dbReference>
<evidence type="ECO:0000259" key="7">
    <source>
        <dbReference type="Pfam" id="PF08240"/>
    </source>
</evidence>
<evidence type="ECO:0000256" key="4">
    <source>
        <dbReference type="ARBA" id="ARBA00022833"/>
    </source>
</evidence>
<keyword evidence="9" id="KW-1185">Reference proteome</keyword>
<evidence type="ECO:0000256" key="2">
    <source>
        <dbReference type="ARBA" id="ARBA00008072"/>
    </source>
</evidence>
<comment type="similarity">
    <text evidence="2">Belongs to the zinc-containing alcohol dehydrogenase family.</text>
</comment>
<dbReference type="CDD" id="cd05188">
    <property type="entry name" value="MDR"/>
    <property type="match status" value="1"/>
</dbReference>
<dbReference type="PANTHER" id="PTHR43350:SF17">
    <property type="entry name" value="NAD-DEPENDENT ALCOHOL DEHYDROGENASE"/>
    <property type="match status" value="1"/>
</dbReference>
<dbReference type="GO" id="GO:0046872">
    <property type="term" value="F:metal ion binding"/>
    <property type="evidence" value="ECO:0007669"/>
    <property type="project" value="UniProtKB-KW"/>
</dbReference>
<accession>A0A6A4HKF9</accession>
<dbReference type="AlphaFoldDB" id="A0A6A4HKF9"/>